<proteinExistence type="predicted"/>
<feature type="region of interest" description="Disordered" evidence="1">
    <location>
        <begin position="1"/>
        <end position="115"/>
    </location>
</feature>
<name>A0AAW3AI36_9TRYP</name>
<dbReference type="EMBL" id="JBAMZL010000024">
    <property type="protein sequence ID" value="KAL0506076.1"/>
    <property type="molecule type" value="Genomic_DNA"/>
</dbReference>
<accession>A0AAW3AI36</accession>
<feature type="compositionally biased region" description="Low complexity" evidence="1">
    <location>
        <begin position="65"/>
        <end position="74"/>
    </location>
</feature>
<dbReference type="AlphaFoldDB" id="A0AAW3AI36"/>
<evidence type="ECO:0000313" key="2">
    <source>
        <dbReference type="EMBL" id="KAL0506076.1"/>
    </source>
</evidence>
<protein>
    <submittedName>
        <fullName evidence="2">Uncharacterized protein</fullName>
    </submittedName>
</protein>
<dbReference type="Proteomes" id="UP001482455">
    <property type="component" value="Unassembled WGS sequence"/>
</dbReference>
<organism evidence="2 3">
    <name type="scientific">Leishmania utingensis</name>
    <dbReference type="NCBI Taxonomy" id="653362"/>
    <lineage>
        <taxon>Eukaryota</taxon>
        <taxon>Discoba</taxon>
        <taxon>Euglenozoa</taxon>
        <taxon>Kinetoplastea</taxon>
        <taxon>Metakinetoplastina</taxon>
        <taxon>Trypanosomatida</taxon>
        <taxon>Trypanosomatidae</taxon>
        <taxon>Leishmaniinae</taxon>
        <taxon>Leishmania</taxon>
    </lineage>
</organism>
<evidence type="ECO:0000313" key="3">
    <source>
        <dbReference type="Proteomes" id="UP001482455"/>
    </source>
</evidence>
<gene>
    <name evidence="2" type="ORF">Q4I30_003903</name>
</gene>
<keyword evidence="3" id="KW-1185">Reference proteome</keyword>
<reference evidence="2 3" key="1">
    <citation type="submission" date="2024-02" db="EMBL/GenBank/DDBJ databases">
        <title>FIRST GENOME SEQUENCES OF Leishmania (Viannia) shawi, Leishmania (Viannia) lindenbergi AND Leishmania (Viannia) utingensis.</title>
        <authorList>
            <person name="Resadore F."/>
            <person name="Custodio M.G.F."/>
            <person name="Boite M.C."/>
            <person name="Cupolillo E."/>
            <person name="Ferreira G.E.M."/>
        </authorList>
    </citation>
    <scope>NUCLEOTIDE SEQUENCE [LARGE SCALE GENOMIC DNA]</scope>
    <source>
        <strain evidence="2 3">ITUB/BR/1977/M4964</strain>
    </source>
</reference>
<feature type="compositionally biased region" description="Pro residues" evidence="1">
    <location>
        <begin position="1"/>
        <end position="11"/>
    </location>
</feature>
<comment type="caution">
    <text evidence="2">The sequence shown here is derived from an EMBL/GenBank/DDBJ whole genome shotgun (WGS) entry which is preliminary data.</text>
</comment>
<sequence length="150" mass="15232">MASHSSPPPPTETSGQLRSNPPSGVRRTGHRSTSCGGAHSPVQDAATQCSSPLHGCAWPRIGTPDTSTDATASALEQDPGRCPRGWRHAVHPSPAGAGGAARTRRGVEEGHGGPARRLAGCDGGRCVLGDVLAAAVQRPVAVRVCLLANP</sequence>
<evidence type="ECO:0000256" key="1">
    <source>
        <dbReference type="SAM" id="MobiDB-lite"/>
    </source>
</evidence>